<dbReference type="GeneID" id="108080564"/>
<organism evidence="1 2">
    <name type="scientific">Drosophila kikkawai</name>
    <name type="common">Fruit fly</name>
    <dbReference type="NCBI Taxonomy" id="30033"/>
    <lineage>
        <taxon>Eukaryota</taxon>
        <taxon>Metazoa</taxon>
        <taxon>Ecdysozoa</taxon>
        <taxon>Arthropoda</taxon>
        <taxon>Hexapoda</taxon>
        <taxon>Insecta</taxon>
        <taxon>Pterygota</taxon>
        <taxon>Neoptera</taxon>
        <taxon>Endopterygota</taxon>
        <taxon>Diptera</taxon>
        <taxon>Brachycera</taxon>
        <taxon>Muscomorpha</taxon>
        <taxon>Ephydroidea</taxon>
        <taxon>Drosophilidae</taxon>
        <taxon>Drosophila</taxon>
        <taxon>Sophophora</taxon>
    </lineage>
</organism>
<dbReference type="InterPro" id="IPR032675">
    <property type="entry name" value="LRR_dom_sf"/>
</dbReference>
<gene>
    <name evidence="2" type="primary">LOC108080564</name>
</gene>
<sequence length="406" mass="45732">MSSHCDIINLPIEILDMVYKYIPDMRDKLNLAKSHCVLGKAFAFHAGNTFKEIVIERQTIEDWSAILSLCGSSVTSITAEDIKYTVSAAKLAFMHCPNLEKFSFSVCSSSWNQIKSLFLTLQNLSDIEIWNYGSEYLSGSGYVCVVDTLLLMPKLKHFKLSDNYPDLERFGELLNLTKLAIVNSIEPIDFFRVIRSLKNIDSLELHSAVVRMPKDLGDEQLLPKIELLKLSYATFRTPLPYLPSLKHLTVSFGSDNTITDVFGESVFSYGKTLESLDISRIIVSFIKNDTIGVIMNLKALKKLDFRVGYKDCLYDLRQLENLEVLNLHLSNITNRGAIMVIKGCKKLRHLNIRKCDQVNSDMVKEAVTALQNSPPRSDKPFVLIVGPDFGKVDKSNLGGVLNIEYA</sequence>
<dbReference type="SUPFAM" id="SSF52047">
    <property type="entry name" value="RNI-like"/>
    <property type="match status" value="1"/>
</dbReference>
<dbReference type="Proteomes" id="UP001652661">
    <property type="component" value="Chromosome 3L"/>
</dbReference>
<dbReference type="RefSeq" id="XP_041631330.1">
    <property type="nucleotide sequence ID" value="XM_041775396.2"/>
</dbReference>
<dbReference type="PANTHER" id="PTHR38926">
    <property type="entry name" value="F-BOX DOMAIN CONTAINING PROTEIN, EXPRESSED"/>
    <property type="match status" value="1"/>
</dbReference>
<evidence type="ECO:0000313" key="1">
    <source>
        <dbReference type="Proteomes" id="UP001652661"/>
    </source>
</evidence>
<dbReference type="PANTHER" id="PTHR38926:SF5">
    <property type="entry name" value="F-BOX AND LEUCINE-RICH REPEAT PROTEIN 6"/>
    <property type="match status" value="1"/>
</dbReference>
<dbReference type="Gene3D" id="3.80.10.10">
    <property type="entry name" value="Ribonuclease Inhibitor"/>
    <property type="match status" value="1"/>
</dbReference>
<protein>
    <submittedName>
        <fullName evidence="2">Uncharacterized protein</fullName>
    </submittedName>
</protein>
<keyword evidence="1" id="KW-1185">Reference proteome</keyword>
<reference evidence="2" key="1">
    <citation type="submission" date="2025-08" db="UniProtKB">
        <authorList>
            <consortium name="RefSeq"/>
        </authorList>
    </citation>
    <scope>IDENTIFICATION</scope>
    <source>
        <strain evidence="2">14028-0561.14</strain>
        <tissue evidence="2">Whole fly</tissue>
    </source>
</reference>
<evidence type="ECO:0000313" key="2">
    <source>
        <dbReference type="RefSeq" id="XP_041631330.1"/>
    </source>
</evidence>
<accession>A0ABM3C5P8</accession>
<proteinExistence type="predicted"/>
<name>A0ABM3C5P8_DROKI</name>